<sequence>MQAAVLGRELDDGAGGQVDVAVDPGEERSDAGNLAEQVGVRAQPLHHLQLRAHAGHAGRGERQVLGADAELDRPRRGRPERTVAEPQPAALGGAGDEVHGRRADEAGDEAVRRAVVEVHRAADLLDQAAVHHHDPVGERHRLHLVVGDVDRRGAEPLVQPGDLEAHLHPQRRVEVGERLVEQERLRLAHQRPPHRHPLALPARERLGQPVEQPRQPQRLGGLADGADALGLGAAGDLHREAHVAGDRHVRVERVGLEHHRDVAVARGDVVHPPPADGELARTDRLEAGDHAQQGGLAAARRPDQHDELPVRHLEVDVAQHLGAAVGLRDAGKSHVRHGLTPSPRRR</sequence>
<reference evidence="2 3" key="1">
    <citation type="journal article" date="2010" name="J. Bacteriol.">
        <title>Genome sequences of Oceanicola granulosus HTCC2516(T) and Oceanicola batsensis HTCC2597(TDelta).</title>
        <authorList>
            <person name="Thrash J.C."/>
            <person name="Cho J.C."/>
            <person name="Vergin K.L."/>
            <person name="Giovannoni S.J."/>
        </authorList>
    </citation>
    <scope>NUCLEOTIDE SEQUENCE [LARGE SCALE GENOMIC DNA]</scope>
    <source>
        <strain evidence="3">ATCC BAA-861 / DSM 15982 / KCTC 12143 / HTCC2516</strain>
    </source>
</reference>
<evidence type="ECO:0000313" key="2">
    <source>
        <dbReference type="EMBL" id="EAR50929.1"/>
    </source>
</evidence>
<keyword evidence="3" id="KW-1185">Reference proteome</keyword>
<feature type="region of interest" description="Disordered" evidence="1">
    <location>
        <begin position="326"/>
        <end position="346"/>
    </location>
</feature>
<organism evidence="2 3">
    <name type="scientific">Oceanicola granulosus (strain ATCC BAA-861 / DSM 15982 / KCTC 12143 / HTCC2516)</name>
    <dbReference type="NCBI Taxonomy" id="314256"/>
    <lineage>
        <taxon>Bacteria</taxon>
        <taxon>Pseudomonadati</taxon>
        <taxon>Pseudomonadota</taxon>
        <taxon>Alphaproteobacteria</taxon>
        <taxon>Rhodobacterales</taxon>
        <taxon>Roseobacteraceae</taxon>
        <taxon>Oceanicola</taxon>
    </lineage>
</organism>
<name>Q2CE09_OCEGH</name>
<accession>Q2CE09</accession>
<feature type="compositionally biased region" description="Basic and acidic residues" evidence="1">
    <location>
        <begin position="70"/>
        <end position="83"/>
    </location>
</feature>
<feature type="region of interest" description="Disordered" evidence="1">
    <location>
        <begin position="54"/>
        <end position="107"/>
    </location>
</feature>
<dbReference type="Proteomes" id="UP000003635">
    <property type="component" value="Unassembled WGS sequence"/>
</dbReference>
<dbReference type="HOGENOM" id="CLU_060491_0_0_5"/>
<protein>
    <submittedName>
        <fullName evidence="2">Uncharacterized protein</fullName>
    </submittedName>
</protein>
<feature type="compositionally biased region" description="Basic residues" evidence="1">
    <location>
        <begin position="333"/>
        <end position="346"/>
    </location>
</feature>
<dbReference type="AntiFam" id="ANF00142">
    <property type="entry name" value="Shadow ORF (opposite yadG)"/>
</dbReference>
<dbReference type="AlphaFoldDB" id="Q2CE09"/>
<feature type="compositionally biased region" description="Basic and acidic residues" evidence="1">
    <location>
        <begin position="96"/>
        <end position="107"/>
    </location>
</feature>
<feature type="region of interest" description="Disordered" evidence="1">
    <location>
        <begin position="203"/>
        <end position="224"/>
    </location>
</feature>
<proteinExistence type="predicted"/>
<dbReference type="eggNOG" id="ENOG5033C0F">
    <property type="taxonomic scope" value="Bacteria"/>
</dbReference>
<comment type="caution">
    <text evidence="2">The sequence shown here is derived from an EMBL/GenBank/DDBJ whole genome shotgun (WGS) entry which is preliminary data.</text>
</comment>
<dbReference type="AntiFam" id="ANF00095">
    <property type="entry name" value="Shadow ORF (opposite ABC transporters)"/>
</dbReference>
<evidence type="ECO:0000313" key="3">
    <source>
        <dbReference type="Proteomes" id="UP000003635"/>
    </source>
</evidence>
<gene>
    <name evidence="2" type="ORF">OG2516_13691</name>
</gene>
<dbReference type="EMBL" id="AAOT01000020">
    <property type="protein sequence ID" value="EAR50929.1"/>
    <property type="molecule type" value="Genomic_DNA"/>
</dbReference>
<evidence type="ECO:0000256" key="1">
    <source>
        <dbReference type="SAM" id="MobiDB-lite"/>
    </source>
</evidence>
<feature type="region of interest" description="Disordered" evidence="1">
    <location>
        <begin position="1"/>
        <end position="34"/>
    </location>
</feature>